<protein>
    <submittedName>
        <fullName evidence="2">Glycosyltransferase</fullName>
        <ecNumber evidence="2">2.4.-.-</ecNumber>
    </submittedName>
</protein>
<evidence type="ECO:0000259" key="1">
    <source>
        <dbReference type="Pfam" id="PF00535"/>
    </source>
</evidence>
<reference evidence="2" key="1">
    <citation type="submission" date="2022-10" db="EMBL/GenBank/DDBJ databases">
        <title>Whole-Genome Sequencing of Brachybacterium huguangmaarense BRM-3, Isolated from Betula schmidtii.</title>
        <authorList>
            <person name="Haam D."/>
        </authorList>
    </citation>
    <scope>NUCLEOTIDE SEQUENCE</scope>
    <source>
        <strain evidence="2">BRM-3</strain>
    </source>
</reference>
<dbReference type="InterPro" id="IPR001173">
    <property type="entry name" value="Glyco_trans_2-like"/>
</dbReference>
<keyword evidence="3" id="KW-1185">Reference proteome</keyword>
<dbReference type="Pfam" id="PF00535">
    <property type="entry name" value="Glycos_transf_2"/>
    <property type="match status" value="1"/>
</dbReference>
<dbReference type="CDD" id="cd00761">
    <property type="entry name" value="Glyco_tranf_GTA_type"/>
    <property type="match status" value="1"/>
</dbReference>
<dbReference type="PANTHER" id="PTHR43685">
    <property type="entry name" value="GLYCOSYLTRANSFERASE"/>
    <property type="match status" value="1"/>
</dbReference>
<name>A0ABY6G2J6_9MICO</name>
<dbReference type="InterPro" id="IPR029044">
    <property type="entry name" value="Nucleotide-diphossugar_trans"/>
</dbReference>
<dbReference type="InterPro" id="IPR050834">
    <property type="entry name" value="Glycosyltransf_2"/>
</dbReference>
<dbReference type="SUPFAM" id="SSF53448">
    <property type="entry name" value="Nucleotide-diphospho-sugar transferases"/>
    <property type="match status" value="1"/>
</dbReference>
<sequence>MRSDFGENNPGNGDGGLRVVMPVHNAESFLDEALESVLNDLPAGGEVVVVDDGSSDRSPEILARYADDRRVAVIRNDTATGVSRALNRAITYGECPEFVSVAEHDDVVLPGRFAAHVRALETEPQLGAVSGEGRYLGPTGRVAGRVAVGPKNSDEFRRMKEQGREILIPHPAITYRRDAVVGVGLYDETFDAAQDLEIVNRLVYEGGWEVRLLAGPHVLYRIHDESMSFAHIASQRMMTRYIVYRNNAQLNDLPYEGYSRWCELNQPDRRTKVRWWRKDTGALCYRKAGLAWLNRRPFSFLGNLAEASVLHPKWVLMKIGVAMGR</sequence>
<feature type="domain" description="Glycosyltransferase 2-like" evidence="1">
    <location>
        <begin position="19"/>
        <end position="175"/>
    </location>
</feature>
<dbReference type="RefSeq" id="WP_263594649.1">
    <property type="nucleotide sequence ID" value="NZ_CP107020.1"/>
</dbReference>
<dbReference type="EMBL" id="CP107020">
    <property type="protein sequence ID" value="UYG17440.1"/>
    <property type="molecule type" value="Genomic_DNA"/>
</dbReference>
<evidence type="ECO:0000313" key="2">
    <source>
        <dbReference type="EMBL" id="UYG17440.1"/>
    </source>
</evidence>
<dbReference type="Proteomes" id="UP001164305">
    <property type="component" value="Chromosome"/>
</dbReference>
<organism evidence="2 3">
    <name type="scientific">Brachybacterium huguangmaarense</name>
    <dbReference type="NCBI Taxonomy" id="1652028"/>
    <lineage>
        <taxon>Bacteria</taxon>
        <taxon>Bacillati</taxon>
        <taxon>Actinomycetota</taxon>
        <taxon>Actinomycetes</taxon>
        <taxon>Micrococcales</taxon>
        <taxon>Dermabacteraceae</taxon>
        <taxon>Brachybacterium</taxon>
    </lineage>
</organism>
<evidence type="ECO:0000313" key="3">
    <source>
        <dbReference type="Proteomes" id="UP001164305"/>
    </source>
</evidence>
<keyword evidence="2" id="KW-0808">Transferase</keyword>
<dbReference type="GO" id="GO:0016757">
    <property type="term" value="F:glycosyltransferase activity"/>
    <property type="evidence" value="ECO:0007669"/>
    <property type="project" value="UniProtKB-KW"/>
</dbReference>
<accession>A0ABY6G2J6</accession>
<keyword evidence="2" id="KW-0328">Glycosyltransferase</keyword>
<dbReference type="Gene3D" id="3.90.550.10">
    <property type="entry name" value="Spore Coat Polysaccharide Biosynthesis Protein SpsA, Chain A"/>
    <property type="match status" value="1"/>
</dbReference>
<dbReference type="EC" id="2.4.-.-" evidence="2"/>
<proteinExistence type="predicted"/>
<dbReference type="PANTHER" id="PTHR43685:SF2">
    <property type="entry name" value="GLYCOSYLTRANSFERASE 2-LIKE DOMAIN-CONTAINING PROTEIN"/>
    <property type="match status" value="1"/>
</dbReference>
<gene>
    <name evidence="2" type="ORF">BRM3_03135</name>
</gene>